<dbReference type="RefSeq" id="WP_074188861.1">
    <property type="nucleotide sequence ID" value="NZ_CABGGW010000045.1"/>
</dbReference>
<keyword evidence="1" id="KW-1133">Transmembrane helix</keyword>
<accession>A0A564M556</accession>
<proteinExistence type="predicted"/>
<dbReference type="Proteomes" id="UP000317374">
    <property type="component" value="Unassembled WGS sequence"/>
</dbReference>
<feature type="transmembrane region" description="Helical" evidence="1">
    <location>
        <begin position="12"/>
        <end position="33"/>
    </location>
</feature>
<sequence length="59" mass="6380">MTIHSDIEGYLLLLLSMYPVLVVLCLGMSLAFYGVLMRKTAITLIVAAIAIGVSGWSYS</sequence>
<dbReference type="AlphaFoldDB" id="A0A564M556"/>
<evidence type="ECO:0000256" key="1">
    <source>
        <dbReference type="SAM" id="Phobius"/>
    </source>
</evidence>
<feature type="transmembrane region" description="Helical" evidence="1">
    <location>
        <begin position="40"/>
        <end position="58"/>
    </location>
</feature>
<dbReference type="EMBL" id="CABGGW010000045">
    <property type="protein sequence ID" value="VUS89039.1"/>
    <property type="molecule type" value="Genomic_DNA"/>
</dbReference>
<reference evidence="2 3" key="1">
    <citation type="submission" date="2019-07" db="EMBL/GenBank/DDBJ databases">
        <authorList>
            <person name="Brisse S."/>
            <person name="Rodrigues C."/>
            <person name="Thorpe H."/>
        </authorList>
    </citation>
    <scope>NUCLEOTIDE SEQUENCE [LARGE SCALE GENOMIC DNA]</scope>
    <source>
        <strain evidence="2">SB6422</strain>
    </source>
</reference>
<organism evidence="2 3">
    <name type="scientific">Klebsiella huaxiensis</name>
    <dbReference type="NCBI Taxonomy" id="2153354"/>
    <lineage>
        <taxon>Bacteria</taxon>
        <taxon>Pseudomonadati</taxon>
        <taxon>Pseudomonadota</taxon>
        <taxon>Gammaproteobacteria</taxon>
        <taxon>Enterobacterales</taxon>
        <taxon>Enterobacteriaceae</taxon>
        <taxon>Klebsiella/Raoultella group</taxon>
        <taxon>Klebsiella</taxon>
    </lineage>
</organism>
<keyword evidence="1" id="KW-0472">Membrane</keyword>
<gene>
    <name evidence="2" type="ORF">SB6422_02780</name>
</gene>
<keyword evidence="1" id="KW-0812">Transmembrane</keyword>
<evidence type="ECO:0000313" key="3">
    <source>
        <dbReference type="Proteomes" id="UP000317374"/>
    </source>
</evidence>
<protein>
    <submittedName>
        <fullName evidence="2">Uncharacterized protein</fullName>
    </submittedName>
</protein>
<name>A0A564M556_9ENTR</name>
<evidence type="ECO:0000313" key="2">
    <source>
        <dbReference type="EMBL" id="VUS89039.1"/>
    </source>
</evidence>